<feature type="non-terminal residue" evidence="1">
    <location>
        <position position="124"/>
    </location>
</feature>
<accession>X1W0T8</accession>
<protein>
    <submittedName>
        <fullName evidence="1">Uncharacterized protein</fullName>
    </submittedName>
</protein>
<name>X1W0T8_9ZZZZ</name>
<dbReference type="AlphaFoldDB" id="X1W0T8"/>
<gene>
    <name evidence="1" type="ORF">S12H4_55341</name>
</gene>
<sequence length="124" mass="13431">MRLGKAIAAAIATHAAIFDAHHTPPTPLAPVEASDVVRNSNDTQRETSSTSYVKLKEVLFNADLNACRITFEGARCTGSAGNVKLRIYKNGIAIGTEQQFVNPTFQLKSEDFTGFVSGDLIQIY</sequence>
<proteinExistence type="predicted"/>
<evidence type="ECO:0000313" key="1">
    <source>
        <dbReference type="EMBL" id="GAJ20780.1"/>
    </source>
</evidence>
<reference evidence="1" key="1">
    <citation type="journal article" date="2014" name="Front. Microbiol.">
        <title>High frequency of phylogenetically diverse reductive dehalogenase-homologous genes in deep subseafloor sedimentary metagenomes.</title>
        <authorList>
            <person name="Kawai M."/>
            <person name="Futagami T."/>
            <person name="Toyoda A."/>
            <person name="Takaki Y."/>
            <person name="Nishi S."/>
            <person name="Hori S."/>
            <person name="Arai W."/>
            <person name="Tsubouchi T."/>
            <person name="Morono Y."/>
            <person name="Uchiyama I."/>
            <person name="Ito T."/>
            <person name="Fujiyama A."/>
            <person name="Inagaki F."/>
            <person name="Takami H."/>
        </authorList>
    </citation>
    <scope>NUCLEOTIDE SEQUENCE</scope>
    <source>
        <strain evidence="1">Expedition CK06-06</strain>
    </source>
</reference>
<organism evidence="1">
    <name type="scientific">marine sediment metagenome</name>
    <dbReference type="NCBI Taxonomy" id="412755"/>
    <lineage>
        <taxon>unclassified sequences</taxon>
        <taxon>metagenomes</taxon>
        <taxon>ecological metagenomes</taxon>
    </lineage>
</organism>
<dbReference type="EMBL" id="BARW01035488">
    <property type="protein sequence ID" value="GAJ20780.1"/>
    <property type="molecule type" value="Genomic_DNA"/>
</dbReference>
<comment type="caution">
    <text evidence="1">The sequence shown here is derived from an EMBL/GenBank/DDBJ whole genome shotgun (WGS) entry which is preliminary data.</text>
</comment>